<accession>A0AAE3NU83</accession>
<dbReference type="RefSeq" id="WP_275568238.1">
    <property type="nucleotide sequence ID" value="NZ_JARGYC010000042.1"/>
</dbReference>
<dbReference type="EMBL" id="JARGYC010000042">
    <property type="protein sequence ID" value="MDF0602101.1"/>
    <property type="molecule type" value="Genomic_DNA"/>
</dbReference>
<sequence>MTDQIAPDFERFHRENPHVYDLFDRFARRLVASGETGFGAKALWERLRWEVRVETRSSEKVRLNNNYTALYARLWMERNPEHAGFFRTRQRQSSTANSVRLGPDAEEDLLSVYLDCLPEYARAAARPLSSGA</sequence>
<reference evidence="1" key="1">
    <citation type="submission" date="2023-03" db="EMBL/GenBank/DDBJ databases">
        <title>Multiphase analysis and comparison of six strains from genera Psychromarinibacter, Lutimaribacter, and Maritimibacter, including a novel species: Psychromarinibacter sediminicola sp. nov.</title>
        <authorList>
            <person name="Wang Y.-H."/>
            <person name="Ye M.-Q."/>
            <person name="Du Z.-J."/>
        </authorList>
    </citation>
    <scope>NUCLEOTIDE SEQUENCE</scope>
    <source>
        <strain evidence="1">C21-152</strain>
    </source>
</reference>
<proteinExistence type="predicted"/>
<name>A0AAE3NU83_9RHOB</name>
<keyword evidence="2" id="KW-1185">Reference proteome</keyword>
<comment type="caution">
    <text evidence="1">The sequence shown here is derived from an EMBL/GenBank/DDBJ whole genome shotgun (WGS) entry which is preliminary data.</text>
</comment>
<gene>
    <name evidence="1" type="ORF">P1J78_15275</name>
</gene>
<protein>
    <submittedName>
        <fullName evidence="1">Uncharacterized protein</fullName>
    </submittedName>
</protein>
<evidence type="ECO:0000313" key="1">
    <source>
        <dbReference type="EMBL" id="MDF0602101.1"/>
    </source>
</evidence>
<evidence type="ECO:0000313" key="2">
    <source>
        <dbReference type="Proteomes" id="UP001220964"/>
    </source>
</evidence>
<dbReference type="AlphaFoldDB" id="A0AAE3NU83"/>
<dbReference type="Proteomes" id="UP001220964">
    <property type="component" value="Unassembled WGS sequence"/>
</dbReference>
<organism evidence="1 2">
    <name type="scientific">Psychromarinibacter sediminicola</name>
    <dbReference type="NCBI Taxonomy" id="3033385"/>
    <lineage>
        <taxon>Bacteria</taxon>
        <taxon>Pseudomonadati</taxon>
        <taxon>Pseudomonadota</taxon>
        <taxon>Alphaproteobacteria</taxon>
        <taxon>Rhodobacterales</taxon>
        <taxon>Paracoccaceae</taxon>
        <taxon>Psychromarinibacter</taxon>
    </lineage>
</organism>